<evidence type="ECO:0000256" key="1">
    <source>
        <dbReference type="SAM" id="Coils"/>
    </source>
</evidence>
<organism evidence="3 4">
    <name type="scientific">Dillenia turbinata</name>
    <dbReference type="NCBI Taxonomy" id="194707"/>
    <lineage>
        <taxon>Eukaryota</taxon>
        <taxon>Viridiplantae</taxon>
        <taxon>Streptophyta</taxon>
        <taxon>Embryophyta</taxon>
        <taxon>Tracheophyta</taxon>
        <taxon>Spermatophyta</taxon>
        <taxon>Magnoliopsida</taxon>
        <taxon>eudicotyledons</taxon>
        <taxon>Gunneridae</taxon>
        <taxon>Pentapetalae</taxon>
        <taxon>Dilleniales</taxon>
        <taxon>Dilleniaceae</taxon>
        <taxon>Dillenia</taxon>
    </lineage>
</organism>
<sequence length="312" mass="34071">MNSAAIKTHLTSTPKNPKPLVLQGLHITCNVSFLFGRASTASSCRALVVKCNGNLSEPSENGGLKDALLGMVDRRVEELLNKEENRTLFAELEKATQRVEIAKRELAEFERREIEAKQMRDYIIQLETRASEIAESQKEIAEARAMVEEAERVLSAKIDALETGTESTEIDREEERLESAKAAVVSAMVGTVAGLPISLTRLSTTSQLILPLAITFISCALFGVTFRYAIRRDLDNIQLKTGTSAAFAFVKGLGTLAGGPPLEVEVGSFLVHALDGAVYVSENLFIFVSAAVALDFCFKMRLLSPFPMQKSV</sequence>
<proteinExistence type="predicted"/>
<keyword evidence="4" id="KW-1185">Reference proteome</keyword>
<keyword evidence="2" id="KW-0812">Transmembrane</keyword>
<name>A0AAN8VTM9_9MAGN</name>
<reference evidence="3 4" key="1">
    <citation type="submission" date="2023-12" db="EMBL/GenBank/DDBJ databases">
        <title>A high-quality genome assembly for Dillenia turbinata (Dilleniales).</title>
        <authorList>
            <person name="Chanderbali A."/>
        </authorList>
    </citation>
    <scope>NUCLEOTIDE SEQUENCE [LARGE SCALE GENOMIC DNA]</scope>
    <source>
        <strain evidence="3">LSX21</strain>
        <tissue evidence="3">Leaf</tissue>
    </source>
</reference>
<dbReference type="Proteomes" id="UP001370490">
    <property type="component" value="Unassembled WGS sequence"/>
</dbReference>
<keyword evidence="2" id="KW-0472">Membrane</keyword>
<dbReference type="PANTHER" id="PTHR36383">
    <property type="entry name" value="OS09G0529350 PROTEIN"/>
    <property type="match status" value="1"/>
</dbReference>
<feature type="transmembrane region" description="Helical" evidence="2">
    <location>
        <begin position="182"/>
        <end position="202"/>
    </location>
</feature>
<keyword evidence="1" id="KW-0175">Coiled coil</keyword>
<accession>A0AAN8VTM9</accession>
<feature type="transmembrane region" description="Helical" evidence="2">
    <location>
        <begin position="208"/>
        <end position="230"/>
    </location>
</feature>
<dbReference type="EMBL" id="JBAMMX010000008">
    <property type="protein sequence ID" value="KAK6935591.1"/>
    <property type="molecule type" value="Genomic_DNA"/>
</dbReference>
<gene>
    <name evidence="3" type="ORF">RJ641_035746</name>
</gene>
<evidence type="ECO:0000256" key="2">
    <source>
        <dbReference type="SAM" id="Phobius"/>
    </source>
</evidence>
<evidence type="ECO:0000313" key="3">
    <source>
        <dbReference type="EMBL" id="KAK6935591.1"/>
    </source>
</evidence>
<comment type="caution">
    <text evidence="3">The sequence shown here is derived from an EMBL/GenBank/DDBJ whole genome shotgun (WGS) entry which is preliminary data.</text>
</comment>
<evidence type="ECO:0000313" key="4">
    <source>
        <dbReference type="Proteomes" id="UP001370490"/>
    </source>
</evidence>
<protein>
    <submittedName>
        <fullName evidence="3">Uncharacterized protein</fullName>
    </submittedName>
</protein>
<feature type="coiled-coil region" evidence="1">
    <location>
        <begin position="85"/>
        <end position="153"/>
    </location>
</feature>
<keyword evidence="2" id="KW-1133">Transmembrane helix</keyword>
<dbReference type="AlphaFoldDB" id="A0AAN8VTM9"/>
<dbReference type="PANTHER" id="PTHR36383:SF1">
    <property type="entry name" value="PROTEIN, PUTATIVE-RELATED"/>
    <property type="match status" value="1"/>
</dbReference>